<dbReference type="InterPro" id="IPR016179">
    <property type="entry name" value="Insulin-like"/>
</dbReference>
<dbReference type="InterPro" id="IPR022353">
    <property type="entry name" value="Insulin_CS"/>
</dbReference>
<feature type="region of interest" description="Disordered" evidence="4">
    <location>
        <begin position="1"/>
        <end position="37"/>
    </location>
</feature>
<keyword evidence="3" id="KW-0732">Signal</keyword>
<dbReference type="AlphaFoldDB" id="A0A087ULG2"/>
<dbReference type="SUPFAM" id="SSF56994">
    <property type="entry name" value="Insulin-like"/>
    <property type="match status" value="1"/>
</dbReference>
<keyword evidence="7" id="KW-1185">Reference proteome</keyword>
<name>A0A087ULG2_STEMI</name>
<dbReference type="GO" id="GO:0005179">
    <property type="term" value="F:hormone activity"/>
    <property type="evidence" value="ECO:0007669"/>
    <property type="project" value="InterPro"/>
</dbReference>
<evidence type="ECO:0000256" key="3">
    <source>
        <dbReference type="ARBA" id="ARBA00022729"/>
    </source>
</evidence>
<dbReference type="CDD" id="cd04366">
    <property type="entry name" value="IlGF_insulin_bombyxin_like"/>
    <property type="match status" value="1"/>
</dbReference>
<dbReference type="PROSITE" id="PS00262">
    <property type="entry name" value="INSULIN"/>
    <property type="match status" value="1"/>
</dbReference>
<proteinExistence type="inferred from homology"/>
<evidence type="ECO:0000313" key="6">
    <source>
        <dbReference type="EMBL" id="KFM78201.1"/>
    </source>
</evidence>
<dbReference type="Proteomes" id="UP000054359">
    <property type="component" value="Unassembled WGS sequence"/>
</dbReference>
<dbReference type="Pfam" id="PF00049">
    <property type="entry name" value="Insulin"/>
    <property type="match status" value="1"/>
</dbReference>
<protein>
    <recommendedName>
        <fullName evidence="5">Insulin-like domain-containing protein</fullName>
    </recommendedName>
</protein>
<sequence length="154" mass="17297">MSFAVNSMSSETRNTRFSSQPDQEASEFTESDLTSPSDMYSGIASECCRNPCTLSTMVSYCARNEGLENITLEGILLSIPKNSQDLEQLENQHAEDMAQILTTQEPMHPEEENSPTESNQPNLGMFHRNRPVFIIVSQTQDDSFTDNDPEDYNS</sequence>
<evidence type="ECO:0000259" key="5">
    <source>
        <dbReference type="Pfam" id="PF00049"/>
    </source>
</evidence>
<reference evidence="6 7" key="1">
    <citation type="submission" date="2013-11" db="EMBL/GenBank/DDBJ databases">
        <title>Genome sequencing of Stegodyphus mimosarum.</title>
        <authorList>
            <person name="Bechsgaard J."/>
        </authorList>
    </citation>
    <scope>NUCLEOTIDE SEQUENCE [LARGE SCALE GENOMIC DNA]</scope>
</reference>
<feature type="non-terminal residue" evidence="6">
    <location>
        <position position="154"/>
    </location>
</feature>
<feature type="region of interest" description="Disordered" evidence="4">
    <location>
        <begin position="102"/>
        <end position="127"/>
    </location>
</feature>
<feature type="domain" description="Insulin-like" evidence="5">
    <location>
        <begin position="12"/>
        <end position="61"/>
    </location>
</feature>
<dbReference type="InterPro" id="IPR036438">
    <property type="entry name" value="Insulin-like_sf"/>
</dbReference>
<dbReference type="GO" id="GO:0005576">
    <property type="term" value="C:extracellular region"/>
    <property type="evidence" value="ECO:0007669"/>
    <property type="project" value="InterPro"/>
</dbReference>
<dbReference type="Gene3D" id="1.10.100.10">
    <property type="entry name" value="Insulin-like"/>
    <property type="match status" value="1"/>
</dbReference>
<dbReference type="OrthoDB" id="6414143at2759"/>
<organism evidence="6 7">
    <name type="scientific">Stegodyphus mimosarum</name>
    <name type="common">African social velvet spider</name>
    <dbReference type="NCBI Taxonomy" id="407821"/>
    <lineage>
        <taxon>Eukaryota</taxon>
        <taxon>Metazoa</taxon>
        <taxon>Ecdysozoa</taxon>
        <taxon>Arthropoda</taxon>
        <taxon>Chelicerata</taxon>
        <taxon>Arachnida</taxon>
        <taxon>Araneae</taxon>
        <taxon>Araneomorphae</taxon>
        <taxon>Entelegynae</taxon>
        <taxon>Eresoidea</taxon>
        <taxon>Eresidae</taxon>
        <taxon>Stegodyphus</taxon>
    </lineage>
</organism>
<dbReference type="EMBL" id="KK120390">
    <property type="protein sequence ID" value="KFM78201.1"/>
    <property type="molecule type" value="Genomic_DNA"/>
</dbReference>
<keyword evidence="2" id="KW-0165">Cleavage on pair of basic residues</keyword>
<comment type="similarity">
    <text evidence="1">Belongs to the insulin family.</text>
</comment>
<evidence type="ECO:0000256" key="2">
    <source>
        <dbReference type="ARBA" id="ARBA00022685"/>
    </source>
</evidence>
<accession>A0A087ULG2</accession>
<feature type="compositionally biased region" description="Polar residues" evidence="4">
    <location>
        <begin position="1"/>
        <end position="23"/>
    </location>
</feature>
<evidence type="ECO:0000256" key="1">
    <source>
        <dbReference type="ARBA" id="ARBA00009034"/>
    </source>
</evidence>
<evidence type="ECO:0000313" key="7">
    <source>
        <dbReference type="Proteomes" id="UP000054359"/>
    </source>
</evidence>
<evidence type="ECO:0000256" key="4">
    <source>
        <dbReference type="SAM" id="MobiDB-lite"/>
    </source>
</evidence>
<gene>
    <name evidence="6" type="ORF">X975_23897</name>
</gene>